<proteinExistence type="predicted"/>
<protein>
    <submittedName>
        <fullName evidence="2">HalOD1 output domain-containing protein</fullName>
    </submittedName>
</protein>
<feature type="domain" description="Halobacterial output" evidence="1">
    <location>
        <begin position="282"/>
        <end position="356"/>
    </location>
</feature>
<dbReference type="SUPFAM" id="SSF48576">
    <property type="entry name" value="Terpenoid synthases"/>
    <property type="match status" value="1"/>
</dbReference>
<comment type="caution">
    <text evidence="2">The sequence shown here is derived from an EMBL/GenBank/DDBJ whole genome shotgun (WGS) entry which is preliminary data.</text>
</comment>
<dbReference type="EMBL" id="JBHSXI010000001">
    <property type="protein sequence ID" value="MFC6888201.1"/>
    <property type="molecule type" value="Genomic_DNA"/>
</dbReference>
<sequence length="361" mass="39493">MTDTDCINSTEIERHIDQVLGDVDKFGLPLVRDVLQEPRDRWYGQLMISVYDSLSDNQNSETVLPAAAAIELLRGSVRLRSRMLVTLTDNHTQTLTQEPTTALLAGDYLYTAAFSSLHSVPDSRVGDCFKLLTTVLRTITETFAYTYTSDRSTDDGPTTFLDETAGSLGEGAAALGSILAGTDERNRRHVVQFGHGLSIERQINHILDADPNEAMVIPPTFDEAQFRMHAERRRDDANQALDALSKSADVTHLRGFSEATADTSTTRHVIEQRAYDPAAGPDLTTVIVEAVAAAEGVEMASIKQPSLYEVVDIEAVEDALFGATGPDTRGVTGGSLDFEYRGYQITVHIDGWVQVVELANQ</sequence>
<reference evidence="2 3" key="1">
    <citation type="journal article" date="2019" name="Int. J. Syst. Evol. Microbiol.">
        <title>The Global Catalogue of Microorganisms (GCM) 10K type strain sequencing project: providing services to taxonomists for standard genome sequencing and annotation.</title>
        <authorList>
            <consortium name="The Broad Institute Genomics Platform"/>
            <consortium name="The Broad Institute Genome Sequencing Center for Infectious Disease"/>
            <person name="Wu L."/>
            <person name="Ma J."/>
        </authorList>
    </citation>
    <scope>NUCLEOTIDE SEQUENCE [LARGE SCALE GENOMIC DNA]</scope>
    <source>
        <strain evidence="2 3">Y73</strain>
    </source>
</reference>
<name>A0ABD5UIX3_9EURY</name>
<accession>A0ABD5UIX3</accession>
<dbReference type="Gene3D" id="1.10.600.10">
    <property type="entry name" value="Farnesyl Diphosphate Synthase"/>
    <property type="match status" value="1"/>
</dbReference>
<evidence type="ECO:0000259" key="1">
    <source>
        <dbReference type="Pfam" id="PF18545"/>
    </source>
</evidence>
<keyword evidence="3" id="KW-1185">Reference proteome</keyword>
<gene>
    <name evidence="2" type="ORF">ACFQEY_03920</name>
</gene>
<dbReference type="Pfam" id="PF18545">
    <property type="entry name" value="HalOD1"/>
    <property type="match status" value="1"/>
</dbReference>
<dbReference type="InterPro" id="IPR008949">
    <property type="entry name" value="Isoprenoid_synthase_dom_sf"/>
</dbReference>
<dbReference type="InterPro" id="IPR040624">
    <property type="entry name" value="HalOD1"/>
</dbReference>
<dbReference type="RefSeq" id="WP_379764971.1">
    <property type="nucleotide sequence ID" value="NZ_JBHSXI010000001.1"/>
</dbReference>
<evidence type="ECO:0000313" key="3">
    <source>
        <dbReference type="Proteomes" id="UP001596333"/>
    </source>
</evidence>
<dbReference type="Proteomes" id="UP001596333">
    <property type="component" value="Unassembled WGS sequence"/>
</dbReference>
<dbReference type="AlphaFoldDB" id="A0ABD5UIX3"/>
<organism evidence="2 3">
    <name type="scientific">Halorubrum trueperi</name>
    <dbReference type="NCBI Taxonomy" id="2004704"/>
    <lineage>
        <taxon>Archaea</taxon>
        <taxon>Methanobacteriati</taxon>
        <taxon>Methanobacteriota</taxon>
        <taxon>Stenosarchaea group</taxon>
        <taxon>Halobacteria</taxon>
        <taxon>Halobacteriales</taxon>
        <taxon>Haloferacaceae</taxon>
        <taxon>Halorubrum</taxon>
    </lineage>
</organism>
<evidence type="ECO:0000313" key="2">
    <source>
        <dbReference type="EMBL" id="MFC6888201.1"/>
    </source>
</evidence>